<dbReference type="HOGENOM" id="CLU_126651_0_0_1"/>
<dbReference type="Gene3D" id="3.10.20.250">
    <property type="entry name" value="YML108W-like"/>
    <property type="match status" value="1"/>
</dbReference>
<dbReference type="eggNOG" id="ENOG502S3ZA">
    <property type="taxonomic scope" value="Eukaryota"/>
</dbReference>
<keyword evidence="3" id="KW-1185">Reference proteome</keyword>
<dbReference type="SUPFAM" id="SSF89975">
    <property type="entry name" value="Hypothetical protein Yml108w"/>
    <property type="match status" value="1"/>
</dbReference>
<name>G8YF22_PICSO</name>
<dbReference type="AlphaFoldDB" id="G8YF22"/>
<dbReference type="InterPro" id="IPR035946">
    <property type="entry name" value="YML108W-like_sf"/>
</dbReference>
<dbReference type="Pfam" id="PF08987">
    <property type="entry name" value="DUF1892"/>
    <property type="match status" value="1"/>
</dbReference>
<dbReference type="OrthoDB" id="4035606at2759"/>
<feature type="compositionally biased region" description="Basic and acidic residues" evidence="1">
    <location>
        <begin position="105"/>
        <end position="123"/>
    </location>
</feature>
<reference evidence="2 3" key="1">
    <citation type="journal article" date="2012" name="G3 (Bethesda)">
        <title>Pichia sorbitophila, an interspecies yeast hybrid reveals early steps of genome resolution following polyploidization.</title>
        <authorList>
            <person name="Leh Louis V."/>
            <person name="Despons L."/>
            <person name="Friedrich A."/>
            <person name="Martin T."/>
            <person name="Durrens P."/>
            <person name="Casaregola S."/>
            <person name="Neuveglise C."/>
            <person name="Fairhead C."/>
            <person name="Marck C."/>
            <person name="Cruz J.A."/>
            <person name="Straub M.L."/>
            <person name="Kugler V."/>
            <person name="Sacerdot C."/>
            <person name="Uzunov Z."/>
            <person name="Thierry A."/>
            <person name="Weiss S."/>
            <person name="Bleykasten C."/>
            <person name="De Montigny J."/>
            <person name="Jacques N."/>
            <person name="Jung P."/>
            <person name="Lemaire M."/>
            <person name="Mallet S."/>
            <person name="Morel G."/>
            <person name="Richard G.F."/>
            <person name="Sarkar A."/>
            <person name="Savel G."/>
            <person name="Schacherer J."/>
            <person name="Seret M.L."/>
            <person name="Talla E."/>
            <person name="Samson G."/>
            <person name="Jubin C."/>
            <person name="Poulain J."/>
            <person name="Vacherie B."/>
            <person name="Barbe V."/>
            <person name="Pelletier E."/>
            <person name="Sherman D.J."/>
            <person name="Westhof E."/>
            <person name="Weissenbach J."/>
            <person name="Baret P.V."/>
            <person name="Wincker P."/>
            <person name="Gaillardin C."/>
            <person name="Dujon B."/>
            <person name="Souciet J.L."/>
        </authorList>
    </citation>
    <scope>NUCLEOTIDE SEQUENCE [LARGE SCALE GENOMIC DNA]</scope>
    <source>
        <strain evidence="3">ATCC MYA-4447 / BCRC 22081 / CBS 7064 / NBRC 10061 / NRRL Y-12695</strain>
    </source>
</reference>
<evidence type="ECO:0000313" key="3">
    <source>
        <dbReference type="Proteomes" id="UP000005222"/>
    </source>
</evidence>
<dbReference type="InterPro" id="IPR015080">
    <property type="entry name" value="DUF1892"/>
</dbReference>
<sequence length="141" mass="15832">MSEEEGLPPHLVEQGGLDNPLRAIIVHKPNGKDEGEMEEAMLDSVQTFDEVDAFFDKFDQEIAMPNQDKIKYEVGSDGLVVIIAETVEVKNSILEFIEKYVTAKSNREKTAKDDKNGSDATKDIDDDDIDNTQQKKKQRSS</sequence>
<evidence type="ECO:0000256" key="1">
    <source>
        <dbReference type="SAM" id="MobiDB-lite"/>
    </source>
</evidence>
<protein>
    <submittedName>
        <fullName evidence="2">Piso0_002443 protein</fullName>
    </submittedName>
</protein>
<accession>G8YF22</accession>
<gene>
    <name evidence="2" type="primary">Piso0_002443</name>
    <name evidence="2" type="ORF">GNLVRS01_PISO0I10282g</name>
</gene>
<dbReference type="Proteomes" id="UP000005222">
    <property type="component" value="Chromosome I"/>
</dbReference>
<dbReference type="EMBL" id="FO082051">
    <property type="protein sequence ID" value="CCE81771.1"/>
    <property type="molecule type" value="Genomic_DNA"/>
</dbReference>
<feature type="region of interest" description="Disordered" evidence="1">
    <location>
        <begin position="105"/>
        <end position="141"/>
    </location>
</feature>
<organism evidence="2 3">
    <name type="scientific">Pichia sorbitophila (strain ATCC MYA-4447 / BCRC 22081 / CBS 7064 / NBRC 10061 / NRRL Y-12695)</name>
    <name type="common">Hybrid yeast</name>
    <dbReference type="NCBI Taxonomy" id="559304"/>
    <lineage>
        <taxon>Eukaryota</taxon>
        <taxon>Fungi</taxon>
        <taxon>Dikarya</taxon>
        <taxon>Ascomycota</taxon>
        <taxon>Saccharomycotina</taxon>
        <taxon>Pichiomycetes</taxon>
        <taxon>Debaryomycetaceae</taxon>
        <taxon>Millerozyma</taxon>
    </lineage>
</organism>
<dbReference type="InParanoid" id="G8YF22"/>
<proteinExistence type="predicted"/>
<evidence type="ECO:0000313" key="2">
    <source>
        <dbReference type="EMBL" id="CCE81771.1"/>
    </source>
</evidence>